<feature type="coiled-coil region" evidence="1">
    <location>
        <begin position="62"/>
        <end position="100"/>
    </location>
</feature>
<dbReference type="EMBL" id="MT418680">
    <property type="protein sequence ID" value="QKF94231.1"/>
    <property type="molecule type" value="Genomic_DNA"/>
</dbReference>
<organism evidence="2 3">
    <name type="scientific">Fadolivirus FV1/VV64</name>
    <dbReference type="NCBI Taxonomy" id="3070911"/>
    <lineage>
        <taxon>Viruses</taxon>
        <taxon>Varidnaviria</taxon>
        <taxon>Bamfordvirae</taxon>
        <taxon>Nucleocytoviricota</taxon>
        <taxon>Megaviricetes</taxon>
        <taxon>Imitervirales</taxon>
        <taxon>Mimiviridae</taxon>
        <taxon>Klosneuvirinae</taxon>
        <taxon>Fadolivirus</taxon>
        <taxon>Fadolivirus algeromassiliense</taxon>
    </lineage>
</organism>
<gene>
    <name evidence="2" type="ORF">Fadolivirus_1_773</name>
</gene>
<keyword evidence="1" id="KW-0175">Coiled coil</keyword>
<evidence type="ECO:0000313" key="2">
    <source>
        <dbReference type="EMBL" id="QKF94231.1"/>
    </source>
</evidence>
<dbReference type="Proteomes" id="UP001162001">
    <property type="component" value="Segment"/>
</dbReference>
<sequence>MNNTNIDYKIAKYNFKLQNAKTKQEKSVYQQKLKYYKKLNMHGGDYISDVISKQTQDFENIISDQNRSSEEAKKKIDRLRDDIKQALNNHETMKKKAETMCDHLKRIDQFLLLLKSKKCNVDELQNLTLGDLLDETKFSKLCSSTTIIHPTITLTQPAQPAQQKQDCRNLKLPSKDTEYGSILRKVEDVITILEGQLNINNNTLQKDIIDTLDQLVSLTNNKSIYVKRKNEIRQTENVRVDCIDERLASLRILFDSNKQRFSSEEYGKITIKLNAIIGATPELEEDCKTTLNKRPPKDKETNNGAILRAIEDQIREVKDSFESKALEYAKGINEEVDKLTLLIGEGSKYQAAKLELRKSEISRVKCIYDSLHELAIMFNKTVRDKLNNNEYELINNKIKNLGGLVGGRKLKY</sequence>
<evidence type="ECO:0000313" key="3">
    <source>
        <dbReference type="Proteomes" id="UP001162001"/>
    </source>
</evidence>
<reference evidence="2 3" key="1">
    <citation type="submission" date="2020-04" db="EMBL/GenBank/DDBJ databases">
        <title>Advantages and limits of metagenomic assembly and binning of a giant virus.</title>
        <authorList>
            <person name="Schulz F."/>
            <person name="Andreani J."/>
            <person name="Francis R."/>
            <person name="Boudjemaa H."/>
            <person name="Bou Khalil J.Y."/>
            <person name="Lee J."/>
            <person name="La Scola B."/>
            <person name="Woyke T."/>
        </authorList>
    </citation>
    <scope>NUCLEOTIDE SEQUENCE [LARGE SCALE GENOMIC DNA]</scope>
    <source>
        <strain evidence="2 3">FV1/VV64</strain>
    </source>
</reference>
<protein>
    <submittedName>
        <fullName evidence="2">Uncharacterized protein</fullName>
    </submittedName>
</protein>
<evidence type="ECO:0000256" key="1">
    <source>
        <dbReference type="SAM" id="Coils"/>
    </source>
</evidence>
<name>A0A7D3UUM1_9VIRU</name>
<keyword evidence="3" id="KW-1185">Reference proteome</keyword>
<accession>A0A7D3UUM1</accession>
<proteinExistence type="predicted"/>